<dbReference type="SUPFAM" id="SSF55797">
    <property type="entry name" value="PR-1-like"/>
    <property type="match status" value="1"/>
</dbReference>
<evidence type="ECO:0000256" key="4">
    <source>
        <dbReference type="SAM" id="SignalP"/>
    </source>
</evidence>
<keyword evidence="3" id="KW-1015">Disulfide bond</keyword>
<dbReference type="AlphaFoldDB" id="A0ABD2WGC4"/>
<evidence type="ECO:0000313" key="7">
    <source>
        <dbReference type="Proteomes" id="UP001627154"/>
    </source>
</evidence>
<protein>
    <recommendedName>
        <fullName evidence="5">SCP domain-containing protein</fullName>
    </recommendedName>
</protein>
<proteinExistence type="predicted"/>
<dbReference type="PANTHER" id="PTHR10334">
    <property type="entry name" value="CYSTEINE-RICH SECRETORY PROTEIN-RELATED"/>
    <property type="match status" value="1"/>
</dbReference>
<organism evidence="6 7">
    <name type="scientific">Trichogramma kaykai</name>
    <dbReference type="NCBI Taxonomy" id="54128"/>
    <lineage>
        <taxon>Eukaryota</taxon>
        <taxon>Metazoa</taxon>
        <taxon>Ecdysozoa</taxon>
        <taxon>Arthropoda</taxon>
        <taxon>Hexapoda</taxon>
        <taxon>Insecta</taxon>
        <taxon>Pterygota</taxon>
        <taxon>Neoptera</taxon>
        <taxon>Endopterygota</taxon>
        <taxon>Hymenoptera</taxon>
        <taxon>Apocrita</taxon>
        <taxon>Proctotrupomorpha</taxon>
        <taxon>Chalcidoidea</taxon>
        <taxon>Trichogrammatidae</taxon>
        <taxon>Trichogramma</taxon>
    </lineage>
</organism>
<dbReference type="InterPro" id="IPR014044">
    <property type="entry name" value="CAP_dom"/>
</dbReference>
<comment type="caution">
    <text evidence="6">The sequence shown here is derived from an EMBL/GenBank/DDBJ whole genome shotgun (WGS) entry which is preliminary data.</text>
</comment>
<dbReference type="PROSITE" id="PS01010">
    <property type="entry name" value="CRISP_2"/>
    <property type="match status" value="1"/>
</dbReference>
<keyword evidence="7" id="KW-1185">Reference proteome</keyword>
<feature type="chain" id="PRO_5044887739" description="SCP domain-containing protein" evidence="4">
    <location>
        <begin position="22"/>
        <end position="244"/>
    </location>
</feature>
<dbReference type="InterPro" id="IPR035940">
    <property type="entry name" value="CAP_sf"/>
</dbReference>
<evidence type="ECO:0000256" key="3">
    <source>
        <dbReference type="ARBA" id="ARBA00023157"/>
    </source>
</evidence>
<keyword evidence="4" id="KW-0732">Signal</keyword>
<feature type="domain" description="SCP" evidence="5">
    <location>
        <begin position="71"/>
        <end position="237"/>
    </location>
</feature>
<evidence type="ECO:0000256" key="1">
    <source>
        <dbReference type="ARBA" id="ARBA00004613"/>
    </source>
</evidence>
<dbReference type="InterPro" id="IPR002413">
    <property type="entry name" value="V5_allergen-like"/>
</dbReference>
<dbReference type="InterPro" id="IPR018244">
    <property type="entry name" value="Allrgn_V5/Tpx1_CS"/>
</dbReference>
<dbReference type="Gene3D" id="3.40.33.10">
    <property type="entry name" value="CAP"/>
    <property type="match status" value="1"/>
</dbReference>
<dbReference type="EMBL" id="JBJJXI010000107">
    <property type="protein sequence ID" value="KAL3392116.1"/>
    <property type="molecule type" value="Genomic_DNA"/>
</dbReference>
<dbReference type="GO" id="GO:0005576">
    <property type="term" value="C:extracellular region"/>
    <property type="evidence" value="ECO:0007669"/>
    <property type="project" value="UniProtKB-SubCell"/>
</dbReference>
<comment type="subcellular location">
    <subcellularLocation>
        <location evidence="1">Secreted</location>
    </subcellularLocation>
</comment>
<dbReference type="CDD" id="cd05380">
    <property type="entry name" value="CAP_euk"/>
    <property type="match status" value="1"/>
</dbReference>
<gene>
    <name evidence="6" type="ORF">TKK_013429</name>
</gene>
<sequence length="244" mass="27506">MLLKILACALVLVLVSDLASAQWRGRQVQLQTVRQWNQEYDVCMASNSPFRFYNSPVAACGKVIAASLSNKEKRAIVDLHNELRKNVARGLESRGEPGPQPAATNMKLLKWDDKLARTAQNLVNACIPQRHDQCRHYPDLTVGQNLGWKWTTRKYKKGELPLDGKIEEIINDWYNEVRSFNSANVKSYQHVFAVGHYTQLVWAETNRIGCGAVKYFQGGKHNLLLACNYAPSGNVIGMPVYKTS</sequence>
<dbReference type="PROSITE" id="PS01009">
    <property type="entry name" value="CRISP_1"/>
    <property type="match status" value="1"/>
</dbReference>
<name>A0ABD2WGC4_9HYME</name>
<dbReference type="PRINTS" id="PR00838">
    <property type="entry name" value="V5ALLERGEN"/>
</dbReference>
<evidence type="ECO:0000256" key="2">
    <source>
        <dbReference type="ARBA" id="ARBA00022525"/>
    </source>
</evidence>
<reference evidence="6 7" key="1">
    <citation type="journal article" date="2024" name="bioRxiv">
        <title>A reference genome for Trichogramma kaykai: A tiny desert-dwelling parasitoid wasp with competing sex-ratio distorters.</title>
        <authorList>
            <person name="Culotta J."/>
            <person name="Lindsey A.R."/>
        </authorList>
    </citation>
    <scope>NUCLEOTIDE SEQUENCE [LARGE SCALE GENOMIC DNA]</scope>
    <source>
        <strain evidence="6 7">KSX58</strain>
    </source>
</reference>
<dbReference type="PRINTS" id="PR00837">
    <property type="entry name" value="V5TPXLIKE"/>
</dbReference>
<dbReference type="InterPro" id="IPR001283">
    <property type="entry name" value="CRISP-related"/>
</dbReference>
<dbReference type="Pfam" id="PF00188">
    <property type="entry name" value="CAP"/>
    <property type="match status" value="1"/>
</dbReference>
<evidence type="ECO:0000313" key="6">
    <source>
        <dbReference type="EMBL" id="KAL3392116.1"/>
    </source>
</evidence>
<dbReference type="SMART" id="SM00198">
    <property type="entry name" value="SCP"/>
    <property type="match status" value="1"/>
</dbReference>
<dbReference type="Proteomes" id="UP001627154">
    <property type="component" value="Unassembled WGS sequence"/>
</dbReference>
<keyword evidence="2" id="KW-0964">Secreted</keyword>
<feature type="signal peptide" evidence="4">
    <location>
        <begin position="1"/>
        <end position="21"/>
    </location>
</feature>
<evidence type="ECO:0000259" key="5">
    <source>
        <dbReference type="SMART" id="SM00198"/>
    </source>
</evidence>
<accession>A0ABD2WGC4</accession>